<dbReference type="AlphaFoldDB" id="A0A066WR63"/>
<dbReference type="EMBL" id="JNCA01000005">
    <property type="protein sequence ID" value="KDN56306.1"/>
    <property type="molecule type" value="Genomic_DNA"/>
</dbReference>
<organism evidence="2 3">
    <name type="scientific">Flavobacterium seoulense</name>
    <dbReference type="NCBI Taxonomy" id="1492738"/>
    <lineage>
        <taxon>Bacteria</taxon>
        <taxon>Pseudomonadati</taxon>
        <taxon>Bacteroidota</taxon>
        <taxon>Flavobacteriia</taxon>
        <taxon>Flavobacteriales</taxon>
        <taxon>Flavobacteriaceae</taxon>
        <taxon>Flavobacterium</taxon>
    </lineage>
</organism>
<dbReference type="eggNOG" id="COG0702">
    <property type="taxonomic scope" value="Bacteria"/>
</dbReference>
<feature type="domain" description="NmrA-like" evidence="1">
    <location>
        <begin position="2"/>
        <end position="286"/>
    </location>
</feature>
<gene>
    <name evidence="2" type="ORF">FEM21_05850</name>
</gene>
<name>A0A066WR63_9FLAO</name>
<sequence>MNTKILVTGATGHFGKLTIDFLLNKGVEANHISALVRDESKAADLAAKGVNLKKGDYDNYDSLLAAFQGIDKLVLVSGTDLANRSKQQLNAVNAAKEAGVKHIIYTSFERKNETETSPIAFLAQSHIDTDNAIKASGINYTILKNNLYLDVLPMFLGEQVLESGIYFPAGDVQAAYVSRIDLAEATANILISDGHENKEYATNNIENYSMKDIAESLSEISGKEINYLNPNSDEYAETLKGAGVPAEYIGMFVGFAEAIKQGEFQTNSSDLEKLLGRKPASLNDYLKQVYSK</sequence>
<dbReference type="CDD" id="cd05269">
    <property type="entry name" value="TMR_SDR_a"/>
    <property type="match status" value="1"/>
</dbReference>
<dbReference type="Pfam" id="PF05368">
    <property type="entry name" value="NmrA"/>
    <property type="match status" value="1"/>
</dbReference>
<dbReference type="RefSeq" id="WP_035657584.1">
    <property type="nucleotide sequence ID" value="NZ_JNCA01000005.1"/>
</dbReference>
<dbReference type="SUPFAM" id="SSF51735">
    <property type="entry name" value="NAD(P)-binding Rossmann-fold domains"/>
    <property type="match status" value="1"/>
</dbReference>
<dbReference type="Gene3D" id="3.40.50.720">
    <property type="entry name" value="NAD(P)-binding Rossmann-like Domain"/>
    <property type="match status" value="1"/>
</dbReference>
<protein>
    <submittedName>
        <fullName evidence="2">NmrA family protein</fullName>
    </submittedName>
</protein>
<evidence type="ECO:0000313" key="2">
    <source>
        <dbReference type="EMBL" id="KDN56306.1"/>
    </source>
</evidence>
<dbReference type="STRING" id="1492738.FEM21_05850"/>
<proteinExistence type="predicted"/>
<dbReference type="InterPro" id="IPR052718">
    <property type="entry name" value="NmrA-type_oxidoreductase"/>
</dbReference>
<dbReference type="InterPro" id="IPR036291">
    <property type="entry name" value="NAD(P)-bd_dom_sf"/>
</dbReference>
<dbReference type="InterPro" id="IPR008030">
    <property type="entry name" value="NmrA-like"/>
</dbReference>
<dbReference type="Proteomes" id="UP000027064">
    <property type="component" value="Unassembled WGS sequence"/>
</dbReference>
<dbReference type="PANTHER" id="PTHR47129">
    <property type="entry name" value="QUINONE OXIDOREDUCTASE 2"/>
    <property type="match status" value="1"/>
</dbReference>
<dbReference type="PATRIC" id="fig|1492738.3.peg.579"/>
<dbReference type="Gene3D" id="3.90.25.10">
    <property type="entry name" value="UDP-galactose 4-epimerase, domain 1"/>
    <property type="match status" value="1"/>
</dbReference>
<accession>A0A066WR63</accession>
<reference evidence="2 3" key="1">
    <citation type="submission" date="2014-05" db="EMBL/GenBank/DDBJ databases">
        <title>Genome Sequence of Flavobacterium sp. EM1321.</title>
        <authorList>
            <person name="Shin S.-K."/>
            <person name="Yi H."/>
        </authorList>
    </citation>
    <scope>NUCLEOTIDE SEQUENCE [LARGE SCALE GENOMIC DNA]</scope>
    <source>
        <strain evidence="2 3">EM1321</strain>
    </source>
</reference>
<evidence type="ECO:0000259" key="1">
    <source>
        <dbReference type="Pfam" id="PF05368"/>
    </source>
</evidence>
<dbReference type="PANTHER" id="PTHR47129:SF1">
    <property type="entry name" value="NMRA-LIKE DOMAIN-CONTAINING PROTEIN"/>
    <property type="match status" value="1"/>
</dbReference>
<comment type="caution">
    <text evidence="2">The sequence shown here is derived from an EMBL/GenBank/DDBJ whole genome shotgun (WGS) entry which is preliminary data.</text>
</comment>
<keyword evidence="3" id="KW-1185">Reference proteome</keyword>
<dbReference type="OrthoDB" id="9780595at2"/>
<evidence type="ECO:0000313" key="3">
    <source>
        <dbReference type="Proteomes" id="UP000027064"/>
    </source>
</evidence>